<reference evidence="2 3" key="1">
    <citation type="submission" date="2017-11" db="EMBL/GenBank/DDBJ databases">
        <authorList>
            <person name="Founou R.C."/>
            <person name="Founou L."/>
            <person name="Allam M."/>
            <person name="Ismail A."/>
            <person name="Essack S.Y."/>
        </authorList>
    </citation>
    <scope>NUCLEOTIDE SEQUENCE [LARGE SCALE GENOMIC DNA]</scope>
    <source>
        <strain evidence="2 3">G811N2B1</strain>
    </source>
</reference>
<dbReference type="KEGG" id="shh:ShL2_00277"/>
<accession>A0A7Z1N1E4</accession>
<reference evidence="1 4" key="2">
    <citation type="submission" date="2023-08" db="EMBL/GenBank/DDBJ databases">
        <title>Genomic surveillance of Staphylococcus haemolyticus neonatal outbreak in southern France.</title>
        <authorList>
            <person name="Magnan C."/>
            <person name="Morsli M."/>
            <person name="Thiery B."/>
            <person name="Salipante F."/>
            <person name="Attar J."/>
            <person name="Massimo D.M."/>
            <person name="Ory J."/>
            <person name="Pantel A."/>
            <person name="Lavigne J.-P."/>
        </authorList>
    </citation>
    <scope>NUCLEOTIDE SEQUENCE [LARGE SCALE GENOMIC DNA]</scope>
    <source>
        <strain evidence="1 4">NSH026</strain>
    </source>
</reference>
<dbReference type="PANTHER" id="PTHR40051">
    <property type="entry name" value="IG HYPOTHETICAL 15966"/>
    <property type="match status" value="1"/>
</dbReference>
<evidence type="ECO:0000313" key="1">
    <source>
        <dbReference type="EMBL" id="MDT4285721.1"/>
    </source>
</evidence>
<dbReference type="EMBL" id="JAVSOO010000003">
    <property type="protein sequence ID" value="MDT4285721.1"/>
    <property type="molecule type" value="Genomic_DNA"/>
</dbReference>
<dbReference type="OMA" id="TIYCTDA"/>
<dbReference type="InterPro" id="IPR014962">
    <property type="entry name" value="YolD"/>
</dbReference>
<dbReference type="Proteomes" id="UP001269271">
    <property type="component" value="Unassembled WGS sequence"/>
</dbReference>
<name>A0A7Z1N1E4_STAHA</name>
<dbReference type="Pfam" id="PF08863">
    <property type="entry name" value="YolD"/>
    <property type="match status" value="1"/>
</dbReference>
<gene>
    <name evidence="2" type="ORF">CV019_09505</name>
    <name evidence="1" type="ORF">RO950_01615</name>
</gene>
<dbReference type="EMBL" id="PGWX01000347">
    <property type="protein sequence ID" value="PPJ73443.1"/>
    <property type="molecule type" value="Genomic_DNA"/>
</dbReference>
<comment type="caution">
    <text evidence="2">The sequence shown here is derived from an EMBL/GenBank/DDBJ whole genome shotgun (WGS) entry which is preliminary data.</text>
</comment>
<dbReference type="AlphaFoldDB" id="A0A7Z1N1E4"/>
<dbReference type="Proteomes" id="UP000238153">
    <property type="component" value="Unassembled WGS sequence"/>
</dbReference>
<evidence type="ECO:0000313" key="4">
    <source>
        <dbReference type="Proteomes" id="UP001269271"/>
    </source>
</evidence>
<dbReference type="PANTHER" id="PTHR40051:SF1">
    <property type="entry name" value="YOLD-LIKE FAMILY PROTEIN"/>
    <property type="match status" value="1"/>
</dbReference>
<keyword evidence="4" id="KW-1185">Reference proteome</keyword>
<organism evidence="2 3">
    <name type="scientific">Staphylococcus haemolyticus</name>
    <dbReference type="NCBI Taxonomy" id="1283"/>
    <lineage>
        <taxon>Bacteria</taxon>
        <taxon>Bacillati</taxon>
        <taxon>Bacillota</taxon>
        <taxon>Bacilli</taxon>
        <taxon>Bacillales</taxon>
        <taxon>Staphylococcaceae</taxon>
        <taxon>Staphylococcus</taxon>
    </lineage>
</organism>
<sequence>MIPNPNAPDEYKYETDYRKIPRQYLDANIPQGRGMVKWAPFATMPEQYQQLNDFIEEQNKIAMPSLSDDQFENINRQLTYKFTQHQLAMISYWRNGYIQSIAAYIRRIDSLNRCITISNENGSQTMKLDFEVICNVE</sequence>
<protein>
    <submittedName>
        <fullName evidence="2">YolD-like family protein</fullName>
    </submittedName>
</protein>
<proteinExistence type="predicted"/>
<dbReference type="RefSeq" id="WP_011274690.1">
    <property type="nucleotide sequence ID" value="NZ_CAJCFW010000030.1"/>
</dbReference>
<evidence type="ECO:0000313" key="3">
    <source>
        <dbReference type="Proteomes" id="UP000238153"/>
    </source>
</evidence>
<evidence type="ECO:0000313" key="2">
    <source>
        <dbReference type="EMBL" id="PPJ73443.1"/>
    </source>
</evidence>